<dbReference type="EMBL" id="GBHO01014287">
    <property type="protein sequence ID" value="JAG29317.1"/>
    <property type="molecule type" value="Transcribed_RNA"/>
</dbReference>
<dbReference type="PANTHER" id="PTHR13628">
    <property type="entry name" value="TRANSMEMBRANE PROTEIN 267"/>
    <property type="match status" value="1"/>
</dbReference>
<evidence type="ECO:0000256" key="4">
    <source>
        <dbReference type="ARBA" id="ARBA00022989"/>
    </source>
</evidence>
<keyword evidence="7" id="KW-0732">Signal</keyword>
<protein>
    <recommendedName>
        <fullName evidence="2">Transmembrane protein 267</fullName>
    </recommendedName>
</protein>
<evidence type="ECO:0000313" key="9">
    <source>
        <dbReference type="EMBL" id="JAG63281.1"/>
    </source>
</evidence>
<proteinExistence type="predicted"/>
<dbReference type="EMBL" id="GDHC01004669">
    <property type="protein sequence ID" value="JAQ13960.1"/>
    <property type="molecule type" value="Transcribed_RNA"/>
</dbReference>
<accession>A0A0A9Y8C5</accession>
<evidence type="ECO:0000256" key="2">
    <source>
        <dbReference type="ARBA" id="ARBA00013977"/>
    </source>
</evidence>
<name>A0A0A9Y8C5_LYGHE</name>
<sequence length="199" mass="21777">MQLCLLFTASICLTALIGDKLVDLFSNLNELKALADSSTHGLIGVFSWAATLSYLRSKRFSLTGNRLLDIGLCGIIASVIDLDHFYAAKSFSLTAATSLDRRPPLHCTSLWLIVLSLALISSVVLKAEWLWTLASMIGVAVFSHHIRDATRRGIWLWPVGSTPPIPYFGYILLLTILPLVASYFLPQHAPGGYSEISTV</sequence>
<comment type="subcellular location">
    <subcellularLocation>
        <location evidence="1">Membrane</location>
        <topology evidence="1">Multi-pass membrane protein</topology>
    </subcellularLocation>
</comment>
<gene>
    <name evidence="10" type="primary">CE028_0</name>
    <name evidence="8" type="ORF">CM83_42074</name>
    <name evidence="10" type="ORF">g.53537</name>
</gene>
<evidence type="ECO:0000256" key="7">
    <source>
        <dbReference type="SAM" id="SignalP"/>
    </source>
</evidence>
<reference evidence="8" key="1">
    <citation type="journal article" date="2014" name="PLoS ONE">
        <title>Transcriptome-Based Identification of ABC Transporters in the Western Tarnished Plant Bug Lygus hesperus.</title>
        <authorList>
            <person name="Hull J.J."/>
            <person name="Chaney K."/>
            <person name="Geib S.M."/>
            <person name="Fabrick J.A."/>
            <person name="Brent C.S."/>
            <person name="Walsh D."/>
            <person name="Lavine L.C."/>
        </authorList>
    </citation>
    <scope>NUCLEOTIDE SEQUENCE</scope>
</reference>
<keyword evidence="3 6" id="KW-0812">Transmembrane</keyword>
<feature type="signal peptide" evidence="7">
    <location>
        <begin position="1"/>
        <end position="18"/>
    </location>
</feature>
<reference evidence="10" key="4">
    <citation type="journal article" date="2016" name="Gigascience">
        <title>De novo construction of an expanded transcriptome assembly for the western tarnished plant bug, Lygus hesperus.</title>
        <authorList>
            <person name="Tassone E.E."/>
            <person name="Geib S.M."/>
            <person name="Hall B."/>
            <person name="Fabrick J.A."/>
            <person name="Brent C.S."/>
            <person name="Hull J.J."/>
        </authorList>
    </citation>
    <scope>NUCLEOTIDE SEQUENCE</scope>
</reference>
<evidence type="ECO:0000256" key="6">
    <source>
        <dbReference type="SAM" id="Phobius"/>
    </source>
</evidence>
<reference evidence="8" key="2">
    <citation type="submission" date="2014-07" db="EMBL/GenBank/DDBJ databases">
        <authorList>
            <person name="Hull J."/>
        </authorList>
    </citation>
    <scope>NUCLEOTIDE SEQUENCE</scope>
</reference>
<dbReference type="EMBL" id="GBRD01002540">
    <property type="protein sequence ID" value="JAG63281.1"/>
    <property type="molecule type" value="Transcribed_RNA"/>
</dbReference>
<reference evidence="9" key="3">
    <citation type="submission" date="2014-09" db="EMBL/GenBank/DDBJ databases">
        <authorList>
            <person name="Magalhaes I.L.F."/>
            <person name="Oliveira U."/>
            <person name="Santos F.R."/>
            <person name="Vidigal T.H.D.A."/>
            <person name="Brescovit A.D."/>
            <person name="Santos A.J."/>
        </authorList>
    </citation>
    <scope>NUCLEOTIDE SEQUENCE</scope>
</reference>
<evidence type="ECO:0000313" key="8">
    <source>
        <dbReference type="EMBL" id="JAG29317.1"/>
    </source>
</evidence>
<dbReference type="AlphaFoldDB" id="A0A0A9Y8C5"/>
<evidence type="ECO:0000256" key="5">
    <source>
        <dbReference type="ARBA" id="ARBA00023136"/>
    </source>
</evidence>
<keyword evidence="5 6" id="KW-0472">Membrane</keyword>
<dbReference type="InterPro" id="IPR026572">
    <property type="entry name" value="TMEM267"/>
</dbReference>
<keyword evidence="4 6" id="KW-1133">Transmembrane helix</keyword>
<dbReference type="PANTHER" id="PTHR13628:SF1">
    <property type="entry name" value="TRANSMEMBRANE PROTEIN 267"/>
    <property type="match status" value="1"/>
</dbReference>
<evidence type="ECO:0000256" key="3">
    <source>
        <dbReference type="ARBA" id="ARBA00022692"/>
    </source>
</evidence>
<evidence type="ECO:0000256" key="1">
    <source>
        <dbReference type="ARBA" id="ARBA00004141"/>
    </source>
</evidence>
<feature type="chain" id="PRO_5015033948" description="Transmembrane protein 267" evidence="7">
    <location>
        <begin position="19"/>
        <end position="199"/>
    </location>
</feature>
<organism evidence="8">
    <name type="scientific">Lygus hesperus</name>
    <name type="common">Western plant bug</name>
    <dbReference type="NCBI Taxonomy" id="30085"/>
    <lineage>
        <taxon>Eukaryota</taxon>
        <taxon>Metazoa</taxon>
        <taxon>Ecdysozoa</taxon>
        <taxon>Arthropoda</taxon>
        <taxon>Hexapoda</taxon>
        <taxon>Insecta</taxon>
        <taxon>Pterygota</taxon>
        <taxon>Neoptera</taxon>
        <taxon>Paraneoptera</taxon>
        <taxon>Hemiptera</taxon>
        <taxon>Heteroptera</taxon>
        <taxon>Panheteroptera</taxon>
        <taxon>Cimicomorpha</taxon>
        <taxon>Miridae</taxon>
        <taxon>Mirini</taxon>
        <taxon>Lygus</taxon>
    </lineage>
</organism>
<feature type="transmembrane region" description="Helical" evidence="6">
    <location>
        <begin position="108"/>
        <end position="125"/>
    </location>
</feature>
<evidence type="ECO:0000313" key="10">
    <source>
        <dbReference type="EMBL" id="JAQ13960.1"/>
    </source>
</evidence>
<dbReference type="GO" id="GO:0016020">
    <property type="term" value="C:membrane"/>
    <property type="evidence" value="ECO:0007669"/>
    <property type="project" value="UniProtKB-SubCell"/>
</dbReference>